<organism evidence="1">
    <name type="scientific">uncultured virus</name>
    <dbReference type="NCBI Taxonomy" id="340016"/>
    <lineage>
        <taxon>Viruses</taxon>
        <taxon>environmental samples</taxon>
    </lineage>
</organism>
<protein>
    <submittedName>
        <fullName evidence="1">Uncharacterized protein</fullName>
    </submittedName>
</protein>
<reference evidence="1" key="2">
    <citation type="journal article" date="2017" name="Nat. Commun.">
        <title>Single-virus genomics reveals hidden cosmopolitan and abundant viruses.</title>
        <authorList>
            <person name="Martinez-Hernandez F."/>
            <person name="Fornas O."/>
            <person name="Lluesma Gomez M."/>
            <person name="Bolduc B."/>
            <person name="de la Cruz Pena M.J."/>
            <person name="Martinez J.M."/>
            <person name="Anton J."/>
            <person name="Gasol J.M."/>
            <person name="Rosselli R."/>
            <person name="Rodriguez-Valera F."/>
            <person name="Sullivan M.B."/>
            <person name="Acinas S.G."/>
            <person name="Martinez-Garcia M."/>
        </authorList>
    </citation>
    <scope>NUCLEOTIDE SEQUENCE</scope>
</reference>
<proteinExistence type="predicted"/>
<evidence type="ECO:0000313" key="1">
    <source>
        <dbReference type="EMBL" id="ASF00578.1"/>
    </source>
</evidence>
<dbReference type="EMBL" id="KY052843">
    <property type="protein sequence ID" value="ASF00578.1"/>
    <property type="molecule type" value="Genomic_DNA"/>
</dbReference>
<sequence>MANIPIWPGSATFAAGKTAFGFYDGDDEFSNDAPLVASWCAQRLGYPLVDIELQDVNFFTAFEEAVSEYGAQVYQFQIINNLWRIKGFSTASENPNGLNQIDLSDVYGSSVGGGASVGSGTSGGGGGSYGEKTYTASLEVKRGTQKYDLLSSTPGYASTTIEWGANASDESGPQTFGALANSASIQLTDTNGVTIFYRAIEGSIAGGSIDGLANDPENPPVAEAPTMVTGSGEFRRYIHISASSGQFATGSYTATNEDGSIIAGTSLGLGGVNGSAAVGDLSASFDSFVSTLENGPHKNSFTISSSLSSSGAHFVTITQKTEGEGGNTSIVVNNMPGVTASAAFTGGSSGLEFEISGSQIQARSKRIVIKKIYHYQPAAINRYFDPYAGTGTGIQSLMQTFGFGNYSPGVNFMLMPMYYDALKLQAIEMNDKIRKSAYHFELSSGRYLRLFPIPTSDYTLWFDYTVANSSTDLTQDTSEGEENALPKADNTITDLSNAPYKRPTYSFINEPGRQWIRKYCLALCKEMLGGIRGKYQSVPIPGSETTLDYSRLLSEAVSEKEALITQLREDLEATTTLSQTTRASDESAATQTQYSLDNPYQIYIH</sequence>
<reference evidence="1" key="1">
    <citation type="submission" date="2016-10" db="EMBL/GenBank/DDBJ databases">
        <authorList>
            <person name="Varghese N."/>
        </authorList>
    </citation>
    <scope>NUCLEOTIDE SEQUENCE</scope>
</reference>
<accession>A0A218MMU0</accession>
<name>A0A218MMU0_9VIRU</name>